<name>A0A2W6AE29_9BACT</name>
<dbReference type="Gene3D" id="1.10.1470.10">
    <property type="entry name" value="YjbJ"/>
    <property type="match status" value="1"/>
</dbReference>
<organism evidence="5 6">
    <name type="scientific">Candidatus Aeolococcus gillhamiae</name>
    <dbReference type="NCBI Taxonomy" id="3127015"/>
    <lineage>
        <taxon>Bacteria</taxon>
        <taxon>Bacillati</taxon>
        <taxon>Candidatus Dormiibacterota</taxon>
        <taxon>Candidatus Dormibacteria</taxon>
        <taxon>Candidatus Aeolococcales</taxon>
        <taxon>Candidatus Aeolococcaceae</taxon>
        <taxon>Candidatus Aeolococcus</taxon>
    </lineage>
</organism>
<proteinExistence type="inferred from homology"/>
<evidence type="ECO:0000256" key="1">
    <source>
        <dbReference type="ARBA" id="ARBA00009129"/>
    </source>
</evidence>
<dbReference type="EMBL" id="JAEKNS010000153">
    <property type="protein sequence ID" value="MBJ7596253.1"/>
    <property type="molecule type" value="Genomic_DNA"/>
</dbReference>
<sequence>MGGNSDKAVGRVKKAAGDLTGDRQLKSEGKKQETAGAVKNAGKKVRDRAHHVAEKIKD</sequence>
<comment type="similarity">
    <text evidence="1">Belongs to the UPF0337 (CsbD) family.</text>
</comment>
<comment type="caution">
    <text evidence="5">The sequence shown here is derived from an EMBL/GenBank/DDBJ whole genome shotgun (WGS) entry which is preliminary data.</text>
</comment>
<dbReference type="InterPro" id="IPR036629">
    <property type="entry name" value="YjbJ_sf"/>
</dbReference>
<feature type="compositionally biased region" description="Basic and acidic residues" evidence="2">
    <location>
        <begin position="20"/>
        <end position="33"/>
    </location>
</feature>
<dbReference type="Proteomes" id="UP000606991">
    <property type="component" value="Unassembled WGS sequence"/>
</dbReference>
<dbReference type="Pfam" id="PF05532">
    <property type="entry name" value="CsbD"/>
    <property type="match status" value="1"/>
</dbReference>
<feature type="region of interest" description="Disordered" evidence="2">
    <location>
        <begin position="1"/>
        <end position="58"/>
    </location>
</feature>
<reference evidence="5 6" key="1">
    <citation type="journal article" date="2017" name="Nature">
        <title>Atmospheric trace gases support primary production in Antarctic desert surface soil.</title>
        <authorList>
            <person name="Ji M."/>
            <person name="Greening C."/>
            <person name="Vanwonterghem I."/>
            <person name="Carere C.R."/>
            <person name="Bay S.K."/>
            <person name="Steen J.A."/>
            <person name="Montgomery K."/>
            <person name="Lines T."/>
            <person name="Beardall J."/>
            <person name="van Dorst J."/>
            <person name="Snape I."/>
            <person name="Stott M.B."/>
            <person name="Hugenholtz P."/>
            <person name="Ferrari B.C."/>
        </authorList>
    </citation>
    <scope>NUCLEOTIDE SEQUENCE [LARGE SCALE GENOMIC DNA]</scope>
    <source>
        <strain evidence="5">RRmetagenome_bin12</strain>
    </source>
</reference>
<gene>
    <name evidence="5" type="ORF">DLM65_01795</name>
    <name evidence="4" type="ORF">JF886_15600</name>
</gene>
<evidence type="ECO:0000256" key="2">
    <source>
        <dbReference type="SAM" id="MobiDB-lite"/>
    </source>
</evidence>
<feature type="domain" description="CsbD-like" evidence="3">
    <location>
        <begin position="3"/>
        <end position="50"/>
    </location>
</feature>
<accession>A0A2W6AE29</accession>
<reference evidence="4 7" key="3">
    <citation type="submission" date="2020-10" db="EMBL/GenBank/DDBJ databases">
        <title>Ca. Dormibacterota MAGs.</title>
        <authorList>
            <person name="Montgomery K."/>
        </authorList>
    </citation>
    <scope>NUCLEOTIDE SEQUENCE [LARGE SCALE GENOMIC DNA]</scope>
    <source>
        <strain evidence="4">SC8812_S17_18</strain>
    </source>
</reference>
<dbReference type="AlphaFoldDB" id="A0A2W6AE29"/>
<dbReference type="SUPFAM" id="SSF69047">
    <property type="entry name" value="Hypothetical protein YjbJ"/>
    <property type="match status" value="1"/>
</dbReference>
<accession>A0A934N6U4</accession>
<protein>
    <submittedName>
        <fullName evidence="5">CsbD family protein</fullName>
    </submittedName>
</protein>
<evidence type="ECO:0000313" key="4">
    <source>
        <dbReference type="EMBL" id="MBJ7596253.1"/>
    </source>
</evidence>
<reference evidence="5" key="2">
    <citation type="submission" date="2018-05" db="EMBL/GenBank/DDBJ databases">
        <authorList>
            <person name="Ferrari B."/>
        </authorList>
    </citation>
    <scope>NUCLEOTIDE SEQUENCE</scope>
    <source>
        <strain evidence="5">RRmetagenome_bin12</strain>
    </source>
</reference>
<dbReference type="InterPro" id="IPR008462">
    <property type="entry name" value="CsbD"/>
</dbReference>
<evidence type="ECO:0000313" key="6">
    <source>
        <dbReference type="Proteomes" id="UP000248724"/>
    </source>
</evidence>
<evidence type="ECO:0000259" key="3">
    <source>
        <dbReference type="Pfam" id="PF05532"/>
    </source>
</evidence>
<dbReference type="EMBL" id="QHBU01000034">
    <property type="protein sequence ID" value="PZR83498.1"/>
    <property type="molecule type" value="Genomic_DNA"/>
</dbReference>
<dbReference type="RefSeq" id="WP_337314130.1">
    <property type="nucleotide sequence ID" value="NZ_JAEKNS010000153.1"/>
</dbReference>
<evidence type="ECO:0000313" key="5">
    <source>
        <dbReference type="EMBL" id="PZR83498.1"/>
    </source>
</evidence>
<evidence type="ECO:0000313" key="7">
    <source>
        <dbReference type="Proteomes" id="UP000606991"/>
    </source>
</evidence>
<dbReference type="Proteomes" id="UP000248724">
    <property type="component" value="Unassembled WGS sequence"/>
</dbReference>